<dbReference type="InterPro" id="IPR011047">
    <property type="entry name" value="Quinoprotein_ADH-like_sf"/>
</dbReference>
<organism evidence="1">
    <name type="scientific">Streptomyces sp. NBC_00119</name>
    <dbReference type="NCBI Taxonomy" id="2975659"/>
    <lineage>
        <taxon>Bacteria</taxon>
        <taxon>Bacillati</taxon>
        <taxon>Actinomycetota</taxon>
        <taxon>Actinomycetes</taxon>
        <taxon>Kitasatosporales</taxon>
        <taxon>Streptomycetaceae</taxon>
        <taxon>Streptomyces</taxon>
    </lineage>
</organism>
<reference evidence="1" key="1">
    <citation type="submission" date="2022-10" db="EMBL/GenBank/DDBJ databases">
        <title>The complete genomes of actinobacterial strains from the NBC collection.</title>
        <authorList>
            <person name="Joergensen T.S."/>
            <person name="Alvarez Arevalo M."/>
            <person name="Sterndorff E.B."/>
            <person name="Faurdal D."/>
            <person name="Vuksanovic O."/>
            <person name="Mourched A.-S."/>
            <person name="Charusanti P."/>
            <person name="Shaw S."/>
            <person name="Blin K."/>
            <person name="Weber T."/>
        </authorList>
    </citation>
    <scope>NUCLEOTIDE SEQUENCE</scope>
    <source>
        <strain evidence="1">NBC_00119</strain>
    </source>
</reference>
<sequence>MRLIPDDPFPEIGHPFTTDVSADGRWIAVSCYASGRGDGGRIAVYRTSDLALWDQIVLEQGIEGLAFHPALPVLAVGTEEGDEFELRGGLHLYEPETRRRTDVAVAGAGVSALRWRDACRLEVTFARPVVDYEDLGRVTYTRSVVERPDWQDVTADVLAALVSWPQVPVEVDWSGIKGPDIDQPQRYLAGIAAERGRDWARRPGVAVVEVLRDGRILAAAQSGVLLECWSPDGTPQWSVPVPDSQRQRNGCRVYVTPDEESAWITVLVGDSSDRRTLLCRFALTDGAQLAESRLDFPVAIAARTDGAWVARDSRELFPGPRWPPYDSVVLTPSGRQLATLALGESDSSYDFTVRRSPHLLFLYGVGGGEERTELLEKWVVRADLNGVEKLFPLAWHEALGPHLRGGPAAYVDDDAGQGLVHTCTARDGTYLVRRAYPDGAVAWVHRFDARVTGVDVHGGLVYAVTGAGACELLTLRAEEGTVVRRRTLTLSGHLYTPTCLSAGPDGDLVIGTVEGRLIRTRADGGALPAPEVPVAWDARTCP</sequence>
<proteinExistence type="predicted"/>
<dbReference type="SUPFAM" id="SSF69322">
    <property type="entry name" value="Tricorn protease domain 2"/>
    <property type="match status" value="1"/>
</dbReference>
<evidence type="ECO:0000313" key="1">
    <source>
        <dbReference type="EMBL" id="WTS10872.1"/>
    </source>
</evidence>
<dbReference type="AlphaFoldDB" id="A0AAU1U2N5"/>
<dbReference type="EMBL" id="CP108195">
    <property type="protein sequence ID" value="WTS10872.1"/>
    <property type="molecule type" value="Genomic_DNA"/>
</dbReference>
<accession>A0AAU1U2N5</accession>
<name>A0AAU1U2N5_9ACTN</name>
<protein>
    <submittedName>
        <fullName evidence="1">Uncharacterized protein</fullName>
    </submittedName>
</protein>
<gene>
    <name evidence="1" type="ORF">OHU69_07185</name>
</gene>
<dbReference type="SUPFAM" id="SSF50998">
    <property type="entry name" value="Quinoprotein alcohol dehydrogenase-like"/>
    <property type="match status" value="1"/>
</dbReference>